<dbReference type="KEGG" id="sod:Sant_1522"/>
<accession>W0HWK7</accession>
<evidence type="ECO:0000313" key="5">
    <source>
        <dbReference type="Proteomes" id="UP000019028"/>
    </source>
</evidence>
<dbReference type="GO" id="GO:0006006">
    <property type="term" value="P:glucose metabolic process"/>
    <property type="evidence" value="ECO:0007669"/>
    <property type="project" value="UniProtKB-KW"/>
</dbReference>
<sequence>MITLSPARRFALSAALIAVGTPALAQTYAYVSNADSGTITRYKLDTQTGKLTLLGATPAAAKVMPMALSPDRQHLYSAERTQPWSVITWQIDRQTGDLQQQAVTPVAASFPYIAVDKSGRYLLGASYDSDIVTSNRIDAQGKVTALVTGSYHTGPHAHSVIPDNTNRVLFVGNLGSDRVLQLRLADNGAISALGDGYVQDEKNSGPRHSVVSPDNRYLYNLAEMAGTITQYRLGEEGALSRVQRWPNAVAAQYHLQHGKERSGNYTDPTPRIWSADIKMTPNGHFLYVSERTSSTVSGYRVDGQSGALTLIGSWAVEQQPRGIAVDDSGKWLVVSGEKSPVVGSYAIDPRTGALARVSEAPCGKDANWVTLVSVTL</sequence>
<dbReference type="InterPro" id="IPR015943">
    <property type="entry name" value="WD40/YVTN_repeat-like_dom_sf"/>
</dbReference>
<proteinExistence type="inferred from homology"/>
<organism evidence="4 5">
    <name type="scientific">Sodalis praecaptivus</name>
    <dbReference type="NCBI Taxonomy" id="1239307"/>
    <lineage>
        <taxon>Bacteria</taxon>
        <taxon>Pseudomonadati</taxon>
        <taxon>Pseudomonadota</taxon>
        <taxon>Gammaproteobacteria</taxon>
        <taxon>Enterobacterales</taxon>
        <taxon>Bruguierivoracaceae</taxon>
        <taxon>Sodalis</taxon>
    </lineage>
</organism>
<dbReference type="OrthoDB" id="9790815at2"/>
<comment type="similarity">
    <text evidence="1">Belongs to the cycloisomerase 2 family.</text>
</comment>
<dbReference type="InterPro" id="IPR011045">
    <property type="entry name" value="N2O_reductase_N"/>
</dbReference>
<feature type="chain" id="PRO_5004790139" evidence="3">
    <location>
        <begin position="26"/>
        <end position="376"/>
    </location>
</feature>
<dbReference type="PATRIC" id="fig|1239307.3.peg.1654"/>
<dbReference type="InterPro" id="IPR050282">
    <property type="entry name" value="Cycloisomerase_2"/>
</dbReference>
<dbReference type="GO" id="GO:0017057">
    <property type="term" value="F:6-phosphogluconolactonase activity"/>
    <property type="evidence" value="ECO:0007669"/>
    <property type="project" value="TreeGrafter"/>
</dbReference>
<dbReference type="Proteomes" id="UP000019028">
    <property type="component" value="Chromosome"/>
</dbReference>
<dbReference type="PANTHER" id="PTHR30344:SF1">
    <property type="entry name" value="6-PHOSPHOGLUCONOLACTONASE"/>
    <property type="match status" value="1"/>
</dbReference>
<feature type="signal peptide" evidence="3">
    <location>
        <begin position="1"/>
        <end position="25"/>
    </location>
</feature>
<dbReference type="RefSeq" id="WP_025421714.1">
    <property type="nucleotide sequence ID" value="NZ_CP006569.1"/>
</dbReference>
<evidence type="ECO:0000256" key="3">
    <source>
        <dbReference type="SAM" id="SignalP"/>
    </source>
</evidence>
<evidence type="ECO:0000313" key="4">
    <source>
        <dbReference type="EMBL" id="AHF76580.1"/>
    </source>
</evidence>
<dbReference type="Pfam" id="PF10282">
    <property type="entry name" value="Lactonase"/>
    <property type="match status" value="1"/>
</dbReference>
<dbReference type="Gene3D" id="2.130.10.10">
    <property type="entry name" value="YVTN repeat-like/Quinoprotein amine dehydrogenase"/>
    <property type="match status" value="1"/>
</dbReference>
<dbReference type="SUPFAM" id="SSF50974">
    <property type="entry name" value="Nitrous oxide reductase, N-terminal domain"/>
    <property type="match status" value="1"/>
</dbReference>
<keyword evidence="5" id="KW-1185">Reference proteome</keyword>
<keyword evidence="3" id="KW-0732">Signal</keyword>
<keyword evidence="2" id="KW-0313">Glucose metabolism</keyword>
<gene>
    <name evidence="4" type="ORF">Sant_1522</name>
</gene>
<dbReference type="InterPro" id="IPR019405">
    <property type="entry name" value="Lactonase_7-beta_prop"/>
</dbReference>
<evidence type="ECO:0000256" key="1">
    <source>
        <dbReference type="ARBA" id="ARBA00005564"/>
    </source>
</evidence>
<dbReference type="PANTHER" id="PTHR30344">
    <property type="entry name" value="6-PHOSPHOGLUCONOLACTONASE-RELATED"/>
    <property type="match status" value="1"/>
</dbReference>
<reference evidence="4 5" key="1">
    <citation type="journal article" date="2014" name="Genome Biol. Evol.">
        <title>Genome degeneration and adaptation in a nascent stage of symbiosis.</title>
        <authorList>
            <person name="Oakeson K.F."/>
            <person name="Gil R."/>
            <person name="Clayton A.L."/>
            <person name="Dunn D.M."/>
            <person name="von Niederhausern A.C."/>
            <person name="Hamil C."/>
            <person name="Aoyagi A."/>
            <person name="Duval B."/>
            <person name="Baca A."/>
            <person name="Silva F.J."/>
            <person name="Vallier A."/>
            <person name="Jackson D.G."/>
            <person name="Latorre A."/>
            <person name="Weiss R.B."/>
            <person name="Heddi A."/>
            <person name="Moya A."/>
            <person name="Dale C."/>
        </authorList>
    </citation>
    <scope>NUCLEOTIDE SEQUENCE [LARGE SCALE GENOMIC DNA]</scope>
    <source>
        <strain evidence="4 5">HS1</strain>
    </source>
</reference>
<name>W0HWK7_9GAMM</name>
<keyword evidence="2" id="KW-0119">Carbohydrate metabolism</keyword>
<dbReference type="GO" id="GO:0005829">
    <property type="term" value="C:cytosol"/>
    <property type="evidence" value="ECO:0007669"/>
    <property type="project" value="TreeGrafter"/>
</dbReference>
<protein>
    <submittedName>
        <fullName evidence="4">6-phosphogluconolactonase</fullName>
    </submittedName>
</protein>
<dbReference type="HOGENOM" id="CLU_038716_2_1_6"/>
<dbReference type="AlphaFoldDB" id="W0HWK7"/>
<evidence type="ECO:0000256" key="2">
    <source>
        <dbReference type="ARBA" id="ARBA00022526"/>
    </source>
</evidence>
<dbReference type="EMBL" id="CP006569">
    <property type="protein sequence ID" value="AHF76580.1"/>
    <property type="molecule type" value="Genomic_DNA"/>
</dbReference>